<dbReference type="InterPro" id="IPR020846">
    <property type="entry name" value="MFS_dom"/>
</dbReference>
<name>A0ABR3X0I8_9EURO</name>
<keyword evidence="4 5" id="KW-0472">Membrane</keyword>
<comment type="subcellular location">
    <subcellularLocation>
        <location evidence="1">Membrane</location>
        <topology evidence="1">Multi-pass membrane protein</topology>
    </subcellularLocation>
</comment>
<evidence type="ECO:0000313" key="7">
    <source>
        <dbReference type="EMBL" id="KAL1869217.1"/>
    </source>
</evidence>
<evidence type="ECO:0000259" key="6">
    <source>
        <dbReference type="PROSITE" id="PS50850"/>
    </source>
</evidence>
<feature type="transmembrane region" description="Helical" evidence="5">
    <location>
        <begin position="467"/>
        <end position="488"/>
    </location>
</feature>
<evidence type="ECO:0000256" key="4">
    <source>
        <dbReference type="ARBA" id="ARBA00023136"/>
    </source>
</evidence>
<feature type="transmembrane region" description="Helical" evidence="5">
    <location>
        <begin position="293"/>
        <end position="313"/>
    </location>
</feature>
<protein>
    <recommendedName>
        <fullName evidence="6">Major facilitator superfamily (MFS) profile domain-containing protein</fullName>
    </recommendedName>
</protein>
<dbReference type="PROSITE" id="PS50850">
    <property type="entry name" value="MFS"/>
    <property type="match status" value="1"/>
</dbReference>
<dbReference type="InterPro" id="IPR011701">
    <property type="entry name" value="MFS"/>
</dbReference>
<sequence>MTITTDTIGTPDEGAPLLGTEEAQAAATSRSQKLTVMIAASTLILAMDFGFYLTAAPQMQIFEDIVCRNYLAALGKQADITIAKDTCKSEPVQSELALVNGWKETSDVLPGILLSVPYGVLADHWGRKPVLLLGILGTLLGEIWVRVVCLYPAVLPLRLVWLSGMWRLIGGGDITVSSIALVMVADRFPEEEIATALFRLTSAVILSEVLATPVSAYLMARNLWLPFMLGLGIAILGSWSAFMMPESLNDARSKVSSTTMPGENEVRSYPAERDAVKQYIKGKVRDLHDSTQFIMSSPDVAVCLFVLFITSISKQSTSLLLQYTSKRFQWSIENSSLLISLRGIITLANFLLLMPALSALGARYLHLPGKLKDLRLAQGGSFISALGFFVMATAPSRAILILGIVLISLGAAFAVTCRSFVTSLVRPDQVGTLYSAAAALTSFGMVVSGPLLAYAFRSGLHLGPTWFGLPFLIVGGVYLLGSVSLIRLRVPDRLRAQ</sequence>
<evidence type="ECO:0000256" key="1">
    <source>
        <dbReference type="ARBA" id="ARBA00004141"/>
    </source>
</evidence>
<feature type="transmembrane region" description="Helical" evidence="5">
    <location>
        <begin position="433"/>
        <end position="455"/>
    </location>
</feature>
<feature type="transmembrane region" description="Helical" evidence="5">
    <location>
        <begin position="339"/>
        <end position="362"/>
    </location>
</feature>
<feature type="transmembrane region" description="Helical" evidence="5">
    <location>
        <begin position="130"/>
        <end position="153"/>
    </location>
</feature>
<keyword evidence="3 5" id="KW-1133">Transmembrane helix</keyword>
<comment type="caution">
    <text evidence="7">The sequence shown here is derived from an EMBL/GenBank/DDBJ whole genome shotgun (WGS) entry which is preliminary data.</text>
</comment>
<reference evidence="7 8" key="1">
    <citation type="journal article" date="2024" name="IMA Fungus">
        <title>IMA Genome - F19 : A genome assembly and annotation guide to empower mycologists, including annotated draft genome sequences of Ceratocystis pirilliformis, Diaporthe australafricana, Fusarium ophioides, Paecilomyces lecythidis, and Sporothrix stenoceras.</title>
        <authorList>
            <person name="Aylward J."/>
            <person name="Wilson A.M."/>
            <person name="Visagie C.M."/>
            <person name="Spraker J."/>
            <person name="Barnes I."/>
            <person name="Buitendag C."/>
            <person name="Ceriani C."/>
            <person name="Del Mar Angel L."/>
            <person name="du Plessis D."/>
            <person name="Fuchs T."/>
            <person name="Gasser K."/>
            <person name="Kramer D."/>
            <person name="Li W."/>
            <person name="Munsamy K."/>
            <person name="Piso A."/>
            <person name="Price J.L."/>
            <person name="Sonnekus B."/>
            <person name="Thomas C."/>
            <person name="van der Nest A."/>
            <person name="van Dijk A."/>
            <person name="van Heerden A."/>
            <person name="van Vuuren N."/>
            <person name="Yilmaz N."/>
            <person name="Duong T.A."/>
            <person name="van der Merwe N.A."/>
            <person name="Wingfield M.J."/>
            <person name="Wingfield B.D."/>
        </authorList>
    </citation>
    <scope>NUCLEOTIDE SEQUENCE [LARGE SCALE GENOMIC DNA]</scope>
    <source>
        <strain evidence="7 8">CMW 18167</strain>
    </source>
</reference>
<organism evidence="7 8">
    <name type="scientific">Paecilomyces lecythidis</name>
    <dbReference type="NCBI Taxonomy" id="3004212"/>
    <lineage>
        <taxon>Eukaryota</taxon>
        <taxon>Fungi</taxon>
        <taxon>Dikarya</taxon>
        <taxon>Ascomycota</taxon>
        <taxon>Pezizomycotina</taxon>
        <taxon>Eurotiomycetes</taxon>
        <taxon>Eurotiomycetidae</taxon>
        <taxon>Eurotiales</taxon>
        <taxon>Thermoascaceae</taxon>
        <taxon>Paecilomyces</taxon>
    </lineage>
</organism>
<proteinExistence type="predicted"/>
<dbReference type="PANTHER" id="PTHR23507:SF1">
    <property type="entry name" value="FI18259P1-RELATED"/>
    <property type="match status" value="1"/>
</dbReference>
<dbReference type="InterPro" id="IPR036259">
    <property type="entry name" value="MFS_trans_sf"/>
</dbReference>
<dbReference type="EMBL" id="JAVDPF010000035">
    <property type="protein sequence ID" value="KAL1869217.1"/>
    <property type="molecule type" value="Genomic_DNA"/>
</dbReference>
<keyword evidence="8" id="KW-1185">Reference proteome</keyword>
<dbReference type="Pfam" id="PF07690">
    <property type="entry name" value="MFS_1"/>
    <property type="match status" value="1"/>
</dbReference>
<evidence type="ECO:0000256" key="2">
    <source>
        <dbReference type="ARBA" id="ARBA00022692"/>
    </source>
</evidence>
<feature type="transmembrane region" description="Helical" evidence="5">
    <location>
        <begin position="224"/>
        <end position="244"/>
    </location>
</feature>
<feature type="domain" description="Major facilitator superfamily (MFS) profile" evidence="6">
    <location>
        <begin position="34"/>
        <end position="493"/>
    </location>
</feature>
<feature type="transmembrane region" description="Helical" evidence="5">
    <location>
        <begin position="34"/>
        <end position="53"/>
    </location>
</feature>
<feature type="transmembrane region" description="Helical" evidence="5">
    <location>
        <begin position="197"/>
        <end position="218"/>
    </location>
</feature>
<accession>A0ABR3X0I8</accession>
<keyword evidence="2 5" id="KW-0812">Transmembrane</keyword>
<evidence type="ECO:0000256" key="5">
    <source>
        <dbReference type="SAM" id="Phobius"/>
    </source>
</evidence>
<dbReference type="Proteomes" id="UP001583193">
    <property type="component" value="Unassembled WGS sequence"/>
</dbReference>
<feature type="transmembrane region" description="Helical" evidence="5">
    <location>
        <begin position="398"/>
        <end position="421"/>
    </location>
</feature>
<evidence type="ECO:0000313" key="8">
    <source>
        <dbReference type="Proteomes" id="UP001583193"/>
    </source>
</evidence>
<feature type="transmembrane region" description="Helical" evidence="5">
    <location>
        <begin position="165"/>
        <end position="185"/>
    </location>
</feature>
<dbReference type="SUPFAM" id="SSF103473">
    <property type="entry name" value="MFS general substrate transporter"/>
    <property type="match status" value="1"/>
</dbReference>
<dbReference type="Gene3D" id="1.20.1250.20">
    <property type="entry name" value="MFS general substrate transporter like domains"/>
    <property type="match status" value="1"/>
</dbReference>
<dbReference type="PANTHER" id="PTHR23507">
    <property type="entry name" value="ZGC:174356"/>
    <property type="match status" value="1"/>
</dbReference>
<evidence type="ECO:0000256" key="3">
    <source>
        <dbReference type="ARBA" id="ARBA00022989"/>
    </source>
</evidence>
<gene>
    <name evidence="7" type="ORF">Plec18167_007883</name>
</gene>